<keyword evidence="1" id="KW-0479">Metal-binding</keyword>
<feature type="domain" description="Tyrosinase copper-binding" evidence="5">
    <location>
        <begin position="307"/>
        <end position="318"/>
    </location>
</feature>
<dbReference type="InterPro" id="IPR050316">
    <property type="entry name" value="Tyrosinase/Hemocyanin"/>
</dbReference>
<comment type="caution">
    <text evidence="6">The sequence shown here is derived from an EMBL/GenBank/DDBJ whole genome shotgun (WGS) entry which is preliminary data.</text>
</comment>
<dbReference type="InterPro" id="IPR008922">
    <property type="entry name" value="Di-copper_centre_dom_sf"/>
</dbReference>
<dbReference type="PRINTS" id="PR00092">
    <property type="entry name" value="TYROSINASE"/>
</dbReference>
<proteinExistence type="predicted"/>
<evidence type="ECO:0000256" key="3">
    <source>
        <dbReference type="SAM" id="SignalP"/>
    </source>
</evidence>
<gene>
    <name evidence="6" type="ORF">MEDL_18169</name>
</gene>
<dbReference type="EMBL" id="CAJPWZ010000927">
    <property type="protein sequence ID" value="CAG2203650.1"/>
    <property type="molecule type" value="Genomic_DNA"/>
</dbReference>
<evidence type="ECO:0000259" key="5">
    <source>
        <dbReference type="PROSITE" id="PS00498"/>
    </source>
</evidence>
<dbReference type="AlphaFoldDB" id="A0A8S3RAB7"/>
<dbReference type="GO" id="GO:0016491">
    <property type="term" value="F:oxidoreductase activity"/>
    <property type="evidence" value="ECO:0007669"/>
    <property type="project" value="InterPro"/>
</dbReference>
<evidence type="ECO:0000313" key="7">
    <source>
        <dbReference type="Proteomes" id="UP000683360"/>
    </source>
</evidence>
<dbReference type="PROSITE" id="PS00497">
    <property type="entry name" value="TYROSINASE_1"/>
    <property type="match status" value="1"/>
</dbReference>
<keyword evidence="3" id="KW-0732">Signal</keyword>
<dbReference type="InterPro" id="IPR002227">
    <property type="entry name" value="Tyrosinase_Cu-bd"/>
</dbReference>
<feature type="chain" id="PRO_5035919159" description="Tyrosinase copper-binding domain-containing protein" evidence="3">
    <location>
        <begin position="31"/>
        <end position="924"/>
    </location>
</feature>
<evidence type="ECO:0000313" key="6">
    <source>
        <dbReference type="EMBL" id="CAG2203650.1"/>
    </source>
</evidence>
<reference evidence="6" key="1">
    <citation type="submission" date="2021-03" db="EMBL/GenBank/DDBJ databases">
        <authorList>
            <person name="Bekaert M."/>
        </authorList>
    </citation>
    <scope>NUCLEOTIDE SEQUENCE</scope>
</reference>
<dbReference type="SUPFAM" id="SSF48056">
    <property type="entry name" value="Di-copper centre-containing domain"/>
    <property type="match status" value="1"/>
</dbReference>
<evidence type="ECO:0000256" key="1">
    <source>
        <dbReference type="ARBA" id="ARBA00022723"/>
    </source>
</evidence>
<dbReference type="Pfam" id="PF00264">
    <property type="entry name" value="Tyrosinase"/>
    <property type="match status" value="1"/>
</dbReference>
<evidence type="ECO:0000259" key="4">
    <source>
        <dbReference type="PROSITE" id="PS00497"/>
    </source>
</evidence>
<dbReference type="PROSITE" id="PS00498">
    <property type="entry name" value="TYROSINASE_2"/>
    <property type="match status" value="1"/>
</dbReference>
<organism evidence="6 7">
    <name type="scientific">Mytilus edulis</name>
    <name type="common">Blue mussel</name>
    <dbReference type="NCBI Taxonomy" id="6550"/>
    <lineage>
        <taxon>Eukaryota</taxon>
        <taxon>Metazoa</taxon>
        <taxon>Spiralia</taxon>
        <taxon>Lophotrochozoa</taxon>
        <taxon>Mollusca</taxon>
        <taxon>Bivalvia</taxon>
        <taxon>Autobranchia</taxon>
        <taxon>Pteriomorphia</taxon>
        <taxon>Mytilida</taxon>
        <taxon>Mytiloidea</taxon>
        <taxon>Mytilidae</taxon>
        <taxon>Mytilinae</taxon>
        <taxon>Mytilus</taxon>
    </lineage>
</organism>
<sequence length="924" mass="103463">MLNEQHNISSLLQMIIRIVLALSLVISANAMIQEISVPPNLLECFQHYASKTSAAKTVGQSIHWMCTHLFVWRESGVKGWLMFNMTHEARIWYHSLLPVINKGFTVKKRSTRMSRGYRIRKEIRMMTNRERDDFFRAIQLLKADTSVQPNKYSALAALHEGLAVDSAHGGPNFLGWHRYFLLMFENALREKVPDVSIPYWDSSLDEPMANPRQSCLWSEHFFGNGDGIVTVGPFADWNTAVGPLIRNMGHFGELFSKTNIANIMSRTYVAEITEPLGLPEYNIEVQHGEVHNWVDGQLGELSTAAHDPVFYLHHAFVDYLWEQFRRQQRMRGINPDLDYPSIVNHTLHAASAPLGFGNLQNIDSYSDYLISGMYEYMPSPTCTFENPSCGSPFLKCAANFTSSYCVSVDRSDLGMSSSNIRQQQTMMQNRRNTQQRRWKRQTPVFSKNPWESIHNANNFNSGAMFQRSFKSSVNMMGQSSPGTMQQMMQQQPQSPSSILSASGRQMMNPMRTQQNQVGAVQQNIQNFVTSNRRMIEQSMAPNPLRGFSRMQQETTCPAIPVNQRYQNSFNINGLSDMNQWVYLPVKIIYKRPPNYNYNSYPIINGALSITNDIYSSMGYTNLHQRLKTIQLATYSSCKSSTSGAGMVYVQSNGLNYLGTYKEFAIVDNRMALSLSTTFIAVKSPELGVTDVLLSAFDSCGRICTPYCRNPTSPTGESHPCSGAVRVSSNYPKLYSKNYGDAVLTTWNMATGNCPKLVEDQVFVSFYCDYGQEWPLPGNMPIQAPPMQMQPQPQPNNRGFMHFLPTVPPNTVGGMVPMVPTHEATAVIIASNVACDVGYGCIIGVPCKPCQHGIAIKCHGTCSLYAQCGMGTFSFKRCVDGGKFDAATSTCVTGTCAEDEMPPNYTGYRMSGAKTVTKRTEVGGD</sequence>
<dbReference type="PANTHER" id="PTHR11474">
    <property type="entry name" value="TYROSINASE FAMILY MEMBER"/>
    <property type="match status" value="1"/>
</dbReference>
<accession>A0A8S3RAB7</accession>
<keyword evidence="7" id="KW-1185">Reference proteome</keyword>
<protein>
    <recommendedName>
        <fullName evidence="4 5">Tyrosinase copper-binding domain-containing protein</fullName>
    </recommendedName>
</protein>
<evidence type="ECO:0000256" key="2">
    <source>
        <dbReference type="ARBA" id="ARBA00023008"/>
    </source>
</evidence>
<name>A0A8S3RAB7_MYTED</name>
<dbReference type="GO" id="GO:0046872">
    <property type="term" value="F:metal ion binding"/>
    <property type="evidence" value="ECO:0007669"/>
    <property type="project" value="UniProtKB-KW"/>
</dbReference>
<feature type="signal peptide" evidence="3">
    <location>
        <begin position="1"/>
        <end position="30"/>
    </location>
</feature>
<keyword evidence="2" id="KW-0186">Copper</keyword>
<dbReference type="Gene3D" id="1.10.1280.10">
    <property type="entry name" value="Di-copper center containing domain from catechol oxidase"/>
    <property type="match status" value="1"/>
</dbReference>
<feature type="domain" description="Tyrosinase copper-binding" evidence="4">
    <location>
        <begin position="168"/>
        <end position="185"/>
    </location>
</feature>
<dbReference type="Proteomes" id="UP000683360">
    <property type="component" value="Unassembled WGS sequence"/>
</dbReference>
<dbReference type="PANTHER" id="PTHR11474:SF126">
    <property type="entry name" value="TYROSINASE-LIKE PROTEIN TYR-1-RELATED"/>
    <property type="match status" value="1"/>
</dbReference>
<dbReference type="OrthoDB" id="6132182at2759"/>